<dbReference type="RefSeq" id="WP_183340213.1">
    <property type="nucleotide sequence ID" value="NZ_JACHNU010000001.1"/>
</dbReference>
<dbReference type="Proteomes" id="UP000585272">
    <property type="component" value="Unassembled WGS sequence"/>
</dbReference>
<accession>A0A840IC03</accession>
<reference evidence="2 3" key="1">
    <citation type="submission" date="2020-08" db="EMBL/GenBank/DDBJ databases">
        <title>Genomic Encyclopedia of Archaeal and Bacterial Type Strains, Phase II (KMG-II): from individual species to whole genera.</title>
        <authorList>
            <person name="Goeker M."/>
        </authorList>
    </citation>
    <scope>NUCLEOTIDE SEQUENCE [LARGE SCALE GENOMIC DNA]</scope>
    <source>
        <strain evidence="2 3">DSM 23288</strain>
    </source>
</reference>
<evidence type="ECO:0000313" key="2">
    <source>
        <dbReference type="EMBL" id="MBB4661771.1"/>
    </source>
</evidence>
<dbReference type="Pfam" id="PF01323">
    <property type="entry name" value="DSBA"/>
    <property type="match status" value="1"/>
</dbReference>
<comment type="caution">
    <text evidence="2">The sequence shown here is derived from an EMBL/GenBank/DDBJ whole genome shotgun (WGS) entry which is preliminary data.</text>
</comment>
<proteinExistence type="predicted"/>
<sequence length="213" mass="22829">MGDLIQLATRRTVAVERATAPPRVTFFFDLASPYTYLAAERIDRRFAGAQWRPAIGRRLDAGPLARGMVDTRELDAAERRARELHMPLVWPERFPGAVPFAMRAAAYAASRGRGPAFAIAVGRLAFCGGFDVEDPRMLAEAAAAAGLDVDETLDAAEDPRRDRELEAAGRALWVGGGGVLPAVRHGNGLFSGEQGVTAAMFALPAVVSAQRGR</sequence>
<dbReference type="GO" id="GO:0016853">
    <property type="term" value="F:isomerase activity"/>
    <property type="evidence" value="ECO:0007669"/>
    <property type="project" value="UniProtKB-KW"/>
</dbReference>
<dbReference type="EMBL" id="JACHNU010000001">
    <property type="protein sequence ID" value="MBB4661771.1"/>
    <property type="molecule type" value="Genomic_DNA"/>
</dbReference>
<dbReference type="AlphaFoldDB" id="A0A840IC03"/>
<feature type="domain" description="DSBA-like thioredoxin" evidence="1">
    <location>
        <begin position="24"/>
        <end position="166"/>
    </location>
</feature>
<organism evidence="2 3">
    <name type="scientific">Conexibacter arvalis</name>
    <dbReference type="NCBI Taxonomy" id="912552"/>
    <lineage>
        <taxon>Bacteria</taxon>
        <taxon>Bacillati</taxon>
        <taxon>Actinomycetota</taxon>
        <taxon>Thermoleophilia</taxon>
        <taxon>Solirubrobacterales</taxon>
        <taxon>Conexibacteraceae</taxon>
        <taxon>Conexibacter</taxon>
    </lineage>
</organism>
<dbReference type="SUPFAM" id="SSF52833">
    <property type="entry name" value="Thioredoxin-like"/>
    <property type="match status" value="1"/>
</dbReference>
<name>A0A840IC03_9ACTN</name>
<evidence type="ECO:0000313" key="3">
    <source>
        <dbReference type="Proteomes" id="UP000585272"/>
    </source>
</evidence>
<evidence type="ECO:0000259" key="1">
    <source>
        <dbReference type="Pfam" id="PF01323"/>
    </source>
</evidence>
<dbReference type="GO" id="GO:0016491">
    <property type="term" value="F:oxidoreductase activity"/>
    <property type="evidence" value="ECO:0007669"/>
    <property type="project" value="InterPro"/>
</dbReference>
<gene>
    <name evidence="2" type="ORF">BDZ31_001344</name>
</gene>
<dbReference type="Gene3D" id="3.40.30.10">
    <property type="entry name" value="Glutaredoxin"/>
    <property type="match status" value="1"/>
</dbReference>
<dbReference type="InterPro" id="IPR001853">
    <property type="entry name" value="DSBA-like_thioredoxin_dom"/>
</dbReference>
<protein>
    <submittedName>
        <fullName evidence="2">2-hydroxychromene-2-carboxylate isomerase</fullName>
    </submittedName>
</protein>
<keyword evidence="3" id="KW-1185">Reference proteome</keyword>
<dbReference type="InterPro" id="IPR036249">
    <property type="entry name" value="Thioredoxin-like_sf"/>
</dbReference>
<keyword evidence="2" id="KW-0413">Isomerase</keyword>